<feature type="domain" description="Carrier" evidence="4">
    <location>
        <begin position="20"/>
        <end position="95"/>
    </location>
</feature>
<feature type="compositionally biased region" description="Low complexity" evidence="3">
    <location>
        <begin position="1"/>
        <end position="20"/>
    </location>
</feature>
<keyword evidence="2" id="KW-0597">Phosphoprotein</keyword>
<dbReference type="OrthoDB" id="3872735at2"/>
<protein>
    <recommendedName>
        <fullName evidence="4">Carrier domain-containing protein</fullName>
    </recommendedName>
</protein>
<dbReference type="AlphaFoldDB" id="A0A0L8MCE8"/>
<gene>
    <name evidence="5" type="ORF">ADK75_21650</name>
</gene>
<dbReference type="InterPro" id="IPR036736">
    <property type="entry name" value="ACP-like_sf"/>
</dbReference>
<feature type="region of interest" description="Disordered" evidence="3">
    <location>
        <begin position="1"/>
        <end position="21"/>
    </location>
</feature>
<evidence type="ECO:0000256" key="3">
    <source>
        <dbReference type="SAM" id="MobiDB-lite"/>
    </source>
</evidence>
<name>A0A0L8MCE8_STRVG</name>
<dbReference type="SMART" id="SM00823">
    <property type="entry name" value="PKS_PP"/>
    <property type="match status" value="1"/>
</dbReference>
<dbReference type="EMBL" id="LGUV01000311">
    <property type="protein sequence ID" value="KOG48081.1"/>
    <property type="molecule type" value="Genomic_DNA"/>
</dbReference>
<organism evidence="5 6">
    <name type="scientific">Streptomyces virginiae</name>
    <name type="common">Streptomyces cinnamonensis</name>
    <dbReference type="NCBI Taxonomy" id="1961"/>
    <lineage>
        <taxon>Bacteria</taxon>
        <taxon>Bacillati</taxon>
        <taxon>Actinomycetota</taxon>
        <taxon>Actinomycetes</taxon>
        <taxon>Kitasatosporales</taxon>
        <taxon>Streptomycetaceae</taxon>
        <taxon>Streptomyces</taxon>
    </lineage>
</organism>
<evidence type="ECO:0000256" key="2">
    <source>
        <dbReference type="ARBA" id="ARBA00022553"/>
    </source>
</evidence>
<dbReference type="RefSeq" id="WP_053173115.1">
    <property type="nucleotide sequence ID" value="NZ_LGUV01000311.1"/>
</dbReference>
<evidence type="ECO:0000313" key="6">
    <source>
        <dbReference type="Proteomes" id="UP000037084"/>
    </source>
</evidence>
<reference evidence="6" key="1">
    <citation type="submission" date="2015-07" db="EMBL/GenBank/DDBJ databases">
        <authorList>
            <consortium name="Consortium for Microbial Forensics and Genomics (microFORGE)"/>
            <person name="Knight B.M."/>
            <person name="Roberts D.P."/>
            <person name="Lin D."/>
            <person name="Hari K."/>
            <person name="Fletcher J."/>
            <person name="Melcher U."/>
            <person name="Blagden T."/>
            <person name="Winegar R.A."/>
        </authorList>
    </citation>
    <scope>NUCLEOTIDE SEQUENCE [LARGE SCALE GENOMIC DNA]</scope>
    <source>
        <strain evidence="6">NRRL B-1447</strain>
    </source>
</reference>
<proteinExistence type="predicted"/>
<comment type="caution">
    <text evidence="5">The sequence shown here is derived from an EMBL/GenBank/DDBJ whole genome shotgun (WGS) entry which is preliminary data.</text>
</comment>
<evidence type="ECO:0000313" key="5">
    <source>
        <dbReference type="EMBL" id="KOG48081.1"/>
    </source>
</evidence>
<dbReference type="GO" id="GO:0017000">
    <property type="term" value="P:antibiotic biosynthetic process"/>
    <property type="evidence" value="ECO:0007669"/>
    <property type="project" value="UniProtKB-ARBA"/>
</dbReference>
<dbReference type="InterPro" id="IPR009081">
    <property type="entry name" value="PP-bd_ACP"/>
</dbReference>
<dbReference type="Proteomes" id="UP000037084">
    <property type="component" value="Unassembled WGS sequence"/>
</dbReference>
<dbReference type="InterPro" id="IPR020806">
    <property type="entry name" value="PKS_PP-bd"/>
</dbReference>
<dbReference type="Gene3D" id="1.10.1200.10">
    <property type="entry name" value="ACP-like"/>
    <property type="match status" value="1"/>
</dbReference>
<evidence type="ECO:0000259" key="4">
    <source>
        <dbReference type="PROSITE" id="PS50075"/>
    </source>
</evidence>
<dbReference type="GO" id="GO:0031177">
    <property type="term" value="F:phosphopantetheine binding"/>
    <property type="evidence" value="ECO:0007669"/>
    <property type="project" value="InterPro"/>
</dbReference>
<dbReference type="PROSITE" id="PS50075">
    <property type="entry name" value="CARRIER"/>
    <property type="match status" value="1"/>
</dbReference>
<dbReference type="Pfam" id="PF00550">
    <property type="entry name" value="PP-binding"/>
    <property type="match status" value="1"/>
</dbReference>
<keyword evidence="1" id="KW-0596">Phosphopantetheine</keyword>
<dbReference type="SUPFAM" id="SSF47336">
    <property type="entry name" value="ACP-like"/>
    <property type="match status" value="1"/>
</dbReference>
<evidence type="ECO:0000256" key="1">
    <source>
        <dbReference type="ARBA" id="ARBA00022450"/>
    </source>
</evidence>
<accession>A0A0L8MCE8</accession>
<sequence length="99" mass="10448">MNPTEPATETATEPTTETPAGLFGLVRETIADVLGTTPDVIVASTDLRAEYGIDSLEMMSIGALLERALGVQISVEDLMRADTVGEAVTLLAERRAGRS</sequence>
<dbReference type="PATRIC" id="fig|1961.12.peg.4876"/>